<dbReference type="InterPro" id="IPR001045">
    <property type="entry name" value="Spermi_synthase"/>
</dbReference>
<feature type="active site" description="Proton acceptor" evidence="4">
    <location>
        <position position="191"/>
    </location>
</feature>
<name>A0A1H6IXY0_9ACTN</name>
<keyword evidence="2 4" id="KW-0808">Transferase</keyword>
<evidence type="ECO:0000256" key="5">
    <source>
        <dbReference type="SAM" id="Phobius"/>
    </source>
</evidence>
<sequence>MPLPLIVLASVICALDVFILLLPRILRSRGVFLYPRTKFGPALVFDSNDDEGTEVRLLNVGGKFQSICYVAHELRYRLVCVYHLYFSQVVQMQGEVHAASAEGRDTRRKALVIGGGGYSFPKWLVSDNDDVDVTVVEIDEVVTKIAREHFYLDELIRDFDAERGGRLRLVCDDGWAFLGNADERFDIIVNDAFGGRKPLGPLATQEGAQAVLEHLSPTGVYLANVISPLEGSAKKTKILRDSLDACKDAFEHVYLIPEDGDDPTIVGDNVLVASNARLPLAKAYVIK</sequence>
<evidence type="ECO:0000256" key="2">
    <source>
        <dbReference type="ARBA" id="ARBA00022679"/>
    </source>
</evidence>
<keyword evidence="5" id="KW-0472">Membrane</keyword>
<dbReference type="InterPro" id="IPR030374">
    <property type="entry name" value="PABS"/>
</dbReference>
<keyword evidence="3 4" id="KW-0620">Polyamine biosynthesis</keyword>
<evidence type="ECO:0000256" key="4">
    <source>
        <dbReference type="PROSITE-ProRule" id="PRU00354"/>
    </source>
</evidence>
<evidence type="ECO:0000313" key="7">
    <source>
        <dbReference type="EMBL" id="SEH52585.1"/>
    </source>
</evidence>
<keyword evidence="8" id="KW-1185">Reference proteome</keyword>
<comment type="similarity">
    <text evidence="1">Belongs to the spermidine/spermine synthase family.</text>
</comment>
<feature type="transmembrane region" description="Helical" evidence="5">
    <location>
        <begin position="6"/>
        <end position="26"/>
    </location>
</feature>
<gene>
    <name evidence="7" type="ORF">SAMN05216447_104175</name>
</gene>
<proteinExistence type="inferred from homology"/>
<dbReference type="PANTHER" id="PTHR11558">
    <property type="entry name" value="SPERMIDINE/SPERMINE SYNTHASE"/>
    <property type="match status" value="1"/>
</dbReference>
<evidence type="ECO:0000256" key="1">
    <source>
        <dbReference type="ARBA" id="ARBA00007867"/>
    </source>
</evidence>
<dbReference type="PANTHER" id="PTHR11558:SF11">
    <property type="entry name" value="SPERMIDINE SYNTHASE"/>
    <property type="match status" value="1"/>
</dbReference>
<dbReference type="Pfam" id="PF01564">
    <property type="entry name" value="Spermine_synth"/>
    <property type="match status" value="1"/>
</dbReference>
<dbReference type="PROSITE" id="PS51006">
    <property type="entry name" value="PABS_2"/>
    <property type="match status" value="1"/>
</dbReference>
<evidence type="ECO:0000259" key="6">
    <source>
        <dbReference type="PROSITE" id="PS51006"/>
    </source>
</evidence>
<keyword evidence="5" id="KW-1133">Transmembrane helix</keyword>
<evidence type="ECO:0000313" key="8">
    <source>
        <dbReference type="Proteomes" id="UP000199135"/>
    </source>
</evidence>
<protein>
    <submittedName>
        <fullName evidence="7">Spermine/spermidine synthase</fullName>
    </submittedName>
</protein>
<dbReference type="Proteomes" id="UP000199135">
    <property type="component" value="Unassembled WGS sequence"/>
</dbReference>
<keyword evidence="5" id="KW-0812">Transmembrane</keyword>
<reference evidence="7 8" key="1">
    <citation type="submission" date="2016-10" db="EMBL/GenBank/DDBJ databases">
        <authorList>
            <person name="Varghese N."/>
            <person name="Submissions S."/>
        </authorList>
    </citation>
    <scope>NUCLEOTIDE SEQUENCE [LARGE SCALE GENOMIC DNA]</scope>
    <source>
        <strain evidence="7 8">WCP15</strain>
    </source>
</reference>
<organism evidence="7 8">
    <name type="scientific">Parafannyhessea umbonata</name>
    <dbReference type="NCBI Taxonomy" id="604330"/>
    <lineage>
        <taxon>Bacteria</taxon>
        <taxon>Bacillati</taxon>
        <taxon>Actinomycetota</taxon>
        <taxon>Coriobacteriia</taxon>
        <taxon>Coriobacteriales</taxon>
        <taxon>Atopobiaceae</taxon>
        <taxon>Parafannyhessea</taxon>
    </lineage>
</organism>
<dbReference type="EMBL" id="FNWT01000004">
    <property type="protein sequence ID" value="SEH52585.1"/>
    <property type="molecule type" value="Genomic_DNA"/>
</dbReference>
<dbReference type="SUPFAM" id="SSF53335">
    <property type="entry name" value="S-adenosyl-L-methionine-dependent methyltransferases"/>
    <property type="match status" value="1"/>
</dbReference>
<dbReference type="Gene3D" id="3.40.50.150">
    <property type="entry name" value="Vaccinia Virus protein VP39"/>
    <property type="match status" value="1"/>
</dbReference>
<dbReference type="InterPro" id="IPR029063">
    <property type="entry name" value="SAM-dependent_MTases_sf"/>
</dbReference>
<feature type="domain" description="PABS" evidence="6">
    <location>
        <begin position="108"/>
        <end position="277"/>
    </location>
</feature>
<evidence type="ECO:0000256" key="3">
    <source>
        <dbReference type="ARBA" id="ARBA00023115"/>
    </source>
</evidence>
<accession>A0A1H6IXY0</accession>
<comment type="caution">
    <text evidence="7">The sequence shown here is derived from an EMBL/GenBank/DDBJ whole genome shotgun (WGS) entry which is preliminary data.</text>
</comment>
<dbReference type="NCBIfam" id="NF037959">
    <property type="entry name" value="MFS_SpdSyn"/>
    <property type="match status" value="1"/>
</dbReference>